<dbReference type="AlphaFoldDB" id="A0A1J7BG92"/>
<feature type="signal peptide" evidence="5">
    <location>
        <begin position="1"/>
        <end position="26"/>
    </location>
</feature>
<keyword evidence="3" id="KW-0479">Metal-binding</keyword>
<dbReference type="GO" id="GO:0030001">
    <property type="term" value="P:metal ion transport"/>
    <property type="evidence" value="ECO:0007669"/>
    <property type="project" value="InterPro"/>
</dbReference>
<dbReference type="GO" id="GO:0030313">
    <property type="term" value="C:cell envelope"/>
    <property type="evidence" value="ECO:0007669"/>
    <property type="project" value="UniProtKB-SubCell"/>
</dbReference>
<sequence length="307" mass="31290">MLNSSSRLAAAVCGAAALAVALSACGGGSSGSRSATAGGKVDVVAATDVWGDVAKQVGGDRADVTSIISDPNQDPHGYEANTRTQLAISKAAVVIENGGGYDDFMARMVKTAGGRAKVVNAVQVSGKKPVGGDLNEHVWYDFGTAEKVAGAVADRLAEADPAGAAEYRRNAAAFTAKLKPLQQREARLKKEYAGRGIAVTEPVPLYMTQAIGLVDRTPEAFSHAVEEGDDVPVGALRQTLGLFAGSGKVSALLYNAQAADAAAGEAEHAAKAGGVAVIPVTETLPAGQDYQSWMSANLDHISAALKG</sequence>
<evidence type="ECO:0000313" key="7">
    <source>
        <dbReference type="Proteomes" id="UP000243342"/>
    </source>
</evidence>
<evidence type="ECO:0000313" key="6">
    <source>
        <dbReference type="EMBL" id="OIV37662.1"/>
    </source>
</evidence>
<gene>
    <name evidence="6" type="ORF">BIV57_09840</name>
</gene>
<dbReference type="SUPFAM" id="SSF53807">
    <property type="entry name" value="Helical backbone' metal receptor"/>
    <property type="match status" value="1"/>
</dbReference>
<dbReference type="EMBL" id="MLCF01000045">
    <property type="protein sequence ID" value="OIV37662.1"/>
    <property type="molecule type" value="Genomic_DNA"/>
</dbReference>
<feature type="chain" id="PRO_5039032518" evidence="5">
    <location>
        <begin position="27"/>
        <end position="307"/>
    </location>
</feature>
<evidence type="ECO:0000256" key="2">
    <source>
        <dbReference type="ARBA" id="ARBA00022448"/>
    </source>
</evidence>
<protein>
    <submittedName>
        <fullName evidence="6">ABC transporter substrate-binding protein</fullName>
    </submittedName>
</protein>
<keyword evidence="2" id="KW-0813">Transport</keyword>
<comment type="subcellular location">
    <subcellularLocation>
        <location evidence="1">Cell envelope</location>
    </subcellularLocation>
</comment>
<proteinExistence type="predicted"/>
<organism evidence="6 7">
    <name type="scientific">Mangrovactinospora gilvigrisea</name>
    <dbReference type="NCBI Taxonomy" id="1428644"/>
    <lineage>
        <taxon>Bacteria</taxon>
        <taxon>Bacillati</taxon>
        <taxon>Actinomycetota</taxon>
        <taxon>Actinomycetes</taxon>
        <taxon>Kitasatosporales</taxon>
        <taxon>Streptomycetaceae</taxon>
        <taxon>Mangrovactinospora</taxon>
    </lineage>
</organism>
<accession>A0A1J7BG92</accession>
<dbReference type="OrthoDB" id="9810636at2"/>
<dbReference type="RefSeq" id="WP_071656369.1">
    <property type="nucleotide sequence ID" value="NZ_MLCF01000045.1"/>
</dbReference>
<dbReference type="PANTHER" id="PTHR42953:SF1">
    <property type="entry name" value="METAL-BINDING PROTEIN HI_0362-RELATED"/>
    <property type="match status" value="1"/>
</dbReference>
<dbReference type="Proteomes" id="UP000243342">
    <property type="component" value="Unassembled WGS sequence"/>
</dbReference>
<dbReference type="Gene3D" id="3.40.50.1980">
    <property type="entry name" value="Nitrogenase molybdenum iron protein domain"/>
    <property type="match status" value="1"/>
</dbReference>
<reference evidence="6 7" key="1">
    <citation type="submission" date="2016-10" db="EMBL/GenBank/DDBJ databases">
        <title>Genome sequence of Streptomyces gilvigriseus MUSC 26.</title>
        <authorList>
            <person name="Lee L.-H."/>
            <person name="Ser H.-L."/>
        </authorList>
    </citation>
    <scope>NUCLEOTIDE SEQUENCE [LARGE SCALE GENOMIC DNA]</scope>
    <source>
        <strain evidence="6 7">MUSC 26</strain>
    </source>
</reference>
<evidence type="ECO:0000256" key="4">
    <source>
        <dbReference type="ARBA" id="ARBA00022729"/>
    </source>
</evidence>
<keyword evidence="4 5" id="KW-0732">Signal</keyword>
<dbReference type="Pfam" id="PF01297">
    <property type="entry name" value="ZnuA"/>
    <property type="match status" value="1"/>
</dbReference>
<evidence type="ECO:0000256" key="3">
    <source>
        <dbReference type="ARBA" id="ARBA00022723"/>
    </source>
</evidence>
<dbReference type="STRING" id="1428644.BIV57_09840"/>
<dbReference type="InterPro" id="IPR050492">
    <property type="entry name" value="Bact_metal-bind_prot9"/>
</dbReference>
<dbReference type="PANTHER" id="PTHR42953">
    <property type="entry name" value="HIGH-AFFINITY ZINC UPTAKE SYSTEM PROTEIN ZNUA-RELATED"/>
    <property type="match status" value="1"/>
</dbReference>
<evidence type="ECO:0000256" key="5">
    <source>
        <dbReference type="SAM" id="SignalP"/>
    </source>
</evidence>
<evidence type="ECO:0000256" key="1">
    <source>
        <dbReference type="ARBA" id="ARBA00004196"/>
    </source>
</evidence>
<dbReference type="InterPro" id="IPR006127">
    <property type="entry name" value="ZnuA-like"/>
</dbReference>
<name>A0A1J7BG92_9ACTN</name>
<keyword evidence="7" id="KW-1185">Reference proteome</keyword>
<dbReference type="PROSITE" id="PS51257">
    <property type="entry name" value="PROKAR_LIPOPROTEIN"/>
    <property type="match status" value="1"/>
</dbReference>
<dbReference type="GO" id="GO:0046872">
    <property type="term" value="F:metal ion binding"/>
    <property type="evidence" value="ECO:0007669"/>
    <property type="project" value="UniProtKB-KW"/>
</dbReference>
<comment type="caution">
    <text evidence="6">The sequence shown here is derived from an EMBL/GenBank/DDBJ whole genome shotgun (WGS) entry which is preliminary data.</text>
</comment>